<keyword evidence="3" id="KW-0732">Signal</keyword>
<accession>A0A7W7G7H7</accession>
<feature type="signal peptide" evidence="3">
    <location>
        <begin position="1"/>
        <end position="33"/>
    </location>
</feature>
<evidence type="ECO:0000313" key="6">
    <source>
        <dbReference type="Proteomes" id="UP000542210"/>
    </source>
</evidence>
<name>A0A7W7G7H7_9ACTN</name>
<dbReference type="InterPro" id="IPR024548">
    <property type="entry name" value="Cu2_monoox_C"/>
</dbReference>
<protein>
    <recommendedName>
        <fullName evidence="4">Copper type II ascorbate-dependent monooxygenase C-terminal domain-containing protein</fullName>
    </recommendedName>
</protein>
<evidence type="ECO:0000313" key="5">
    <source>
        <dbReference type="EMBL" id="MBB4698515.1"/>
    </source>
</evidence>
<feature type="region of interest" description="Disordered" evidence="2">
    <location>
        <begin position="34"/>
        <end position="72"/>
    </location>
</feature>
<comment type="caution">
    <text evidence="5">The sequence shown here is derived from an EMBL/GenBank/DDBJ whole genome shotgun (WGS) entry which is preliminary data.</text>
</comment>
<dbReference type="InterPro" id="IPR000945">
    <property type="entry name" value="DBH-like"/>
</dbReference>
<keyword evidence="6" id="KW-1185">Reference proteome</keyword>
<organism evidence="5 6">
    <name type="scientific">Sphaerisporangium siamense</name>
    <dbReference type="NCBI Taxonomy" id="795645"/>
    <lineage>
        <taxon>Bacteria</taxon>
        <taxon>Bacillati</taxon>
        <taxon>Actinomycetota</taxon>
        <taxon>Actinomycetes</taxon>
        <taxon>Streptosporangiales</taxon>
        <taxon>Streptosporangiaceae</taxon>
        <taxon>Sphaerisporangium</taxon>
    </lineage>
</organism>
<reference evidence="5 6" key="1">
    <citation type="submission" date="2020-08" db="EMBL/GenBank/DDBJ databases">
        <title>Sequencing the genomes of 1000 actinobacteria strains.</title>
        <authorList>
            <person name="Klenk H.-P."/>
        </authorList>
    </citation>
    <scope>NUCLEOTIDE SEQUENCE [LARGE SCALE GENOMIC DNA]</scope>
    <source>
        <strain evidence="5 6">DSM 45784</strain>
    </source>
</reference>
<sequence length="417" mass="43792">MNNAARPARWFGGVAIALAGALLVASCGGGGNATTTGAQSSATAQASQQAQTPSTGAHGGHGGTFSAPPAAPLRESERFVEVKLAEPYKPAAPNGGTDEYRCFIVDPGLTEQAFLTGSQFFPQNTSLVHHAIIFRVDPDKVQQAQDLDAKTPGEGWTCFGNSGVDGGGWVGHWAPGANETLLKQKVGYPLQPGSKLVMQIHYNLLASGGKADQSDQSSMRLRLTDGKAELKPLATGLLQAPIELPCTSQESGPLCDRDTAVKDVVSRFGTDSGENVAQLAQYCGQGKPLTPGPTQHCDSKFEGKATIYATAGHMHLLGRAIKVEMNPGTPKAKTLLDIPSYDFDDQQIRPLPEPVTVKPGDNLRVTCTHDAGLRKTLPALQGLPARYVVWGEGTSDEMCLGLLVMSPEGRQRAGAGG</sequence>
<dbReference type="PANTHER" id="PTHR10157">
    <property type="entry name" value="DOPAMINE BETA HYDROXYLASE RELATED"/>
    <property type="match status" value="1"/>
</dbReference>
<dbReference type="Gene3D" id="2.60.120.310">
    <property type="entry name" value="Copper type II, ascorbate-dependent monooxygenase, N-terminal domain"/>
    <property type="match status" value="1"/>
</dbReference>
<dbReference type="InterPro" id="IPR008977">
    <property type="entry name" value="PHM/PNGase_F_dom_sf"/>
</dbReference>
<dbReference type="Gene3D" id="2.60.120.230">
    <property type="match status" value="1"/>
</dbReference>
<dbReference type="PROSITE" id="PS51257">
    <property type="entry name" value="PROKAR_LIPOPROTEIN"/>
    <property type="match status" value="1"/>
</dbReference>
<dbReference type="InterPro" id="IPR036939">
    <property type="entry name" value="Cu2_ascorb_mOase_N_sf"/>
</dbReference>
<dbReference type="AlphaFoldDB" id="A0A7W7G7H7"/>
<dbReference type="PANTHER" id="PTHR10157:SF23">
    <property type="entry name" value="MOXD1 HOMOLOG 1"/>
    <property type="match status" value="1"/>
</dbReference>
<dbReference type="GO" id="GO:0004500">
    <property type="term" value="F:dopamine beta-monooxygenase activity"/>
    <property type="evidence" value="ECO:0007669"/>
    <property type="project" value="InterPro"/>
</dbReference>
<dbReference type="GO" id="GO:0005507">
    <property type="term" value="F:copper ion binding"/>
    <property type="evidence" value="ECO:0007669"/>
    <property type="project" value="InterPro"/>
</dbReference>
<evidence type="ECO:0000259" key="4">
    <source>
        <dbReference type="Pfam" id="PF03712"/>
    </source>
</evidence>
<feature type="chain" id="PRO_5030819643" description="Copper type II ascorbate-dependent monooxygenase C-terminal domain-containing protein" evidence="3">
    <location>
        <begin position="34"/>
        <end position="417"/>
    </location>
</feature>
<dbReference type="Pfam" id="PF03712">
    <property type="entry name" value="Cu2_monoox_C"/>
    <property type="match status" value="1"/>
</dbReference>
<dbReference type="RefSeq" id="WP_184875426.1">
    <property type="nucleotide sequence ID" value="NZ_BOOV01000014.1"/>
</dbReference>
<dbReference type="Proteomes" id="UP000542210">
    <property type="component" value="Unassembled WGS sequence"/>
</dbReference>
<evidence type="ECO:0000256" key="1">
    <source>
        <dbReference type="ARBA" id="ARBA00023157"/>
    </source>
</evidence>
<dbReference type="InterPro" id="IPR014784">
    <property type="entry name" value="Cu2_ascorb_mOase-like_C"/>
</dbReference>
<evidence type="ECO:0000256" key="2">
    <source>
        <dbReference type="SAM" id="MobiDB-lite"/>
    </source>
</evidence>
<dbReference type="SUPFAM" id="SSF49742">
    <property type="entry name" value="PHM/PNGase F"/>
    <property type="match status" value="2"/>
</dbReference>
<evidence type="ECO:0000256" key="3">
    <source>
        <dbReference type="SAM" id="SignalP"/>
    </source>
</evidence>
<feature type="compositionally biased region" description="Low complexity" evidence="2">
    <location>
        <begin position="34"/>
        <end position="56"/>
    </location>
</feature>
<gene>
    <name evidence="5" type="ORF">BJ982_000059</name>
</gene>
<proteinExistence type="predicted"/>
<feature type="domain" description="Copper type II ascorbate-dependent monooxygenase C-terminal" evidence="4">
    <location>
        <begin position="304"/>
        <end position="401"/>
    </location>
</feature>
<dbReference type="EMBL" id="JACHND010000001">
    <property type="protein sequence ID" value="MBB4698515.1"/>
    <property type="molecule type" value="Genomic_DNA"/>
</dbReference>
<keyword evidence="1" id="KW-1015">Disulfide bond</keyword>